<proteinExistence type="predicted"/>
<keyword evidence="3" id="KW-0378">Hydrolase</keyword>
<protein>
    <submittedName>
        <fullName evidence="3">Dienelactone hydrolase</fullName>
    </submittedName>
</protein>
<keyword evidence="4" id="KW-1185">Reference proteome</keyword>
<dbReference type="AlphaFoldDB" id="A0A0K1PNA5"/>
<dbReference type="Pfam" id="PF13460">
    <property type="entry name" value="NAD_binding_10"/>
    <property type="match status" value="1"/>
</dbReference>
<dbReference type="InterPro" id="IPR002925">
    <property type="entry name" value="Dienelactn_hydro"/>
</dbReference>
<evidence type="ECO:0000259" key="2">
    <source>
        <dbReference type="Pfam" id="PF13460"/>
    </source>
</evidence>
<evidence type="ECO:0000313" key="3">
    <source>
        <dbReference type="EMBL" id="AKU94594.1"/>
    </source>
</evidence>
<dbReference type="KEGG" id="llu:AKJ09_01258"/>
<dbReference type="PANTHER" id="PTHR46623:SF10">
    <property type="entry name" value="CARBOXYMETHYLENEBUTENOLIDASE HOMOLOG"/>
    <property type="match status" value="1"/>
</dbReference>
<dbReference type="GO" id="GO:0016787">
    <property type="term" value="F:hydrolase activity"/>
    <property type="evidence" value="ECO:0007669"/>
    <property type="project" value="UniProtKB-KW"/>
</dbReference>
<reference evidence="3 4" key="1">
    <citation type="submission" date="2015-08" db="EMBL/GenBank/DDBJ databases">
        <authorList>
            <person name="Babu N.S."/>
            <person name="Beckwith C.J."/>
            <person name="Beseler K.G."/>
            <person name="Brison A."/>
            <person name="Carone J.V."/>
            <person name="Caskin T.P."/>
            <person name="Diamond M."/>
            <person name="Durham M.E."/>
            <person name="Foxe J.M."/>
            <person name="Go M."/>
            <person name="Henderson B.A."/>
            <person name="Jones I.B."/>
            <person name="McGettigan J.A."/>
            <person name="Micheletti S.J."/>
            <person name="Nasrallah M.E."/>
            <person name="Ortiz D."/>
            <person name="Piller C.R."/>
            <person name="Privatt S.R."/>
            <person name="Schneider S.L."/>
            <person name="Sharp S."/>
            <person name="Smith T.C."/>
            <person name="Stanton J.D."/>
            <person name="Ullery H.E."/>
            <person name="Wilson R.J."/>
            <person name="Serrano M.G."/>
            <person name="Buck G."/>
            <person name="Lee V."/>
            <person name="Wang Y."/>
            <person name="Carvalho R."/>
            <person name="Voegtly L."/>
            <person name="Shi R."/>
            <person name="Duckworth R."/>
            <person name="Johnson A."/>
            <person name="Loviza R."/>
            <person name="Walstead R."/>
            <person name="Shah Z."/>
            <person name="Kiflezghi M."/>
            <person name="Wade K."/>
            <person name="Ball S.L."/>
            <person name="Bradley K.W."/>
            <person name="Asai D.J."/>
            <person name="Bowman C.A."/>
            <person name="Russell D.A."/>
            <person name="Pope W.H."/>
            <person name="Jacobs-Sera D."/>
            <person name="Hendrix R.W."/>
            <person name="Hatfull G.F."/>
        </authorList>
    </citation>
    <scope>NUCLEOTIDE SEQUENCE [LARGE SCALE GENOMIC DNA]</scope>
    <source>
        <strain evidence="3 4">DSM 27648</strain>
    </source>
</reference>
<feature type="domain" description="Dienelactone hydrolase" evidence="1">
    <location>
        <begin position="229"/>
        <end position="462"/>
    </location>
</feature>
<dbReference type="Gene3D" id="3.40.50.720">
    <property type="entry name" value="NAD(P)-binding Rossmann-like Domain"/>
    <property type="match status" value="1"/>
</dbReference>
<organism evidence="3 4">
    <name type="scientific">Labilithrix luteola</name>
    <dbReference type="NCBI Taxonomy" id="1391654"/>
    <lineage>
        <taxon>Bacteria</taxon>
        <taxon>Pseudomonadati</taxon>
        <taxon>Myxococcota</taxon>
        <taxon>Polyangia</taxon>
        <taxon>Polyangiales</taxon>
        <taxon>Labilitrichaceae</taxon>
        <taxon>Labilithrix</taxon>
    </lineage>
</organism>
<gene>
    <name evidence="3" type="ORF">AKJ09_01258</name>
</gene>
<evidence type="ECO:0000313" key="4">
    <source>
        <dbReference type="Proteomes" id="UP000064967"/>
    </source>
</evidence>
<accession>A0A0K1PNA5</accession>
<dbReference type="InterPro" id="IPR036291">
    <property type="entry name" value="NAD(P)-bd_dom_sf"/>
</dbReference>
<dbReference type="Pfam" id="PF01738">
    <property type="entry name" value="DLH"/>
    <property type="match status" value="1"/>
</dbReference>
<dbReference type="Proteomes" id="UP000064967">
    <property type="component" value="Chromosome"/>
</dbReference>
<dbReference type="SUPFAM" id="SSF53474">
    <property type="entry name" value="alpha/beta-Hydrolases"/>
    <property type="match status" value="1"/>
</dbReference>
<dbReference type="EMBL" id="CP012333">
    <property type="protein sequence ID" value="AKU94594.1"/>
    <property type="molecule type" value="Genomic_DNA"/>
</dbReference>
<dbReference type="InterPro" id="IPR029058">
    <property type="entry name" value="AB_hydrolase_fold"/>
</dbReference>
<dbReference type="InterPro" id="IPR051049">
    <property type="entry name" value="Dienelactone_hydrolase-like"/>
</dbReference>
<evidence type="ECO:0000259" key="1">
    <source>
        <dbReference type="Pfam" id="PF01738"/>
    </source>
</evidence>
<dbReference type="STRING" id="1391654.AKJ09_01258"/>
<feature type="domain" description="NAD(P)-binding" evidence="2">
    <location>
        <begin position="3"/>
        <end position="193"/>
    </location>
</feature>
<dbReference type="InterPro" id="IPR016040">
    <property type="entry name" value="NAD(P)-bd_dom"/>
</dbReference>
<sequence length="464" mass="48910">MFGAAGSVGSRIVGEALLRGHEVTAVVRDESRLSSLPAGARGRIGDATSVDQVAALSAGQDLVISATRPAPGNEQQLVTMAKSLLAGVTRSGVRLLLVGGAASLKVPDTGGLLVDDARYVPDFVRDIAIACCAQFDVCTADAAADWTYLSPPALLVPGERTGGYRSGGDELLFDSDGTSTISIEDFAVALLDEAESPKHRRSRFTVAAHASSVCESEVMVRTPDGVADCYFVHPVSGAYPGVILWPDALGLRLAFRTIGKRLARSGYSVLVINPYYRHTVAPIRVDADAFNEPAGREKVLSLANAITPDMTMTDAVALAGFLAQHKSVDPERKLGTMGYCIGGAMAVRTAAAVNDGNDRNDRVGAIASFHGANLVTQQADSPHLLVPRTRASALIGIAENDDAKDPDAKALLREAYAKASLAAEIEVYPGTMHGWCALDTKAYDRPHAERAWSRLLALFSKALA</sequence>
<dbReference type="PANTHER" id="PTHR46623">
    <property type="entry name" value="CARBOXYMETHYLENEBUTENOLIDASE-RELATED"/>
    <property type="match status" value="1"/>
</dbReference>
<dbReference type="SUPFAM" id="SSF51735">
    <property type="entry name" value="NAD(P)-binding Rossmann-fold domains"/>
    <property type="match status" value="1"/>
</dbReference>
<dbReference type="Gene3D" id="3.40.50.1820">
    <property type="entry name" value="alpha/beta hydrolase"/>
    <property type="match status" value="1"/>
</dbReference>
<name>A0A0K1PNA5_9BACT</name>
<dbReference type="RefSeq" id="WP_205633612.1">
    <property type="nucleotide sequence ID" value="NZ_CP012333.1"/>
</dbReference>